<feature type="domain" description="SH2" evidence="4">
    <location>
        <begin position="617"/>
        <end position="712"/>
    </location>
</feature>
<dbReference type="InterPro" id="IPR002035">
    <property type="entry name" value="VWF_A"/>
</dbReference>
<proteinExistence type="predicted"/>
<dbReference type="InterPro" id="IPR051184">
    <property type="entry name" value="Tyrosine-phos_adapter"/>
</dbReference>
<comment type="caution">
    <text evidence="8">The sequence shown here is derived from an EMBL/GenBank/DDBJ whole genome shotgun (WGS) entry which is preliminary data.</text>
</comment>
<feature type="region of interest" description="Disordered" evidence="3">
    <location>
        <begin position="367"/>
        <end position="412"/>
    </location>
</feature>
<dbReference type="Gene3D" id="3.30.720.50">
    <property type="match status" value="1"/>
</dbReference>
<dbReference type="SMART" id="SM00327">
    <property type="entry name" value="VWA"/>
    <property type="match status" value="1"/>
</dbReference>
<feature type="compositionally biased region" description="Low complexity" evidence="3">
    <location>
        <begin position="1834"/>
        <end position="1850"/>
    </location>
</feature>
<dbReference type="InterPro" id="IPR036860">
    <property type="entry name" value="SH2_dom_sf"/>
</dbReference>
<evidence type="ECO:0000259" key="4">
    <source>
        <dbReference type="PROSITE" id="PS50001"/>
    </source>
</evidence>
<dbReference type="Pfam" id="PF00017">
    <property type="entry name" value="SH2"/>
    <property type="match status" value="1"/>
</dbReference>
<feature type="region of interest" description="Disordered" evidence="3">
    <location>
        <begin position="1730"/>
        <end position="1755"/>
    </location>
</feature>
<feature type="compositionally biased region" description="Basic and acidic residues" evidence="3">
    <location>
        <begin position="513"/>
        <end position="525"/>
    </location>
</feature>
<dbReference type="PRINTS" id="PR00401">
    <property type="entry name" value="SH2DOMAIN"/>
</dbReference>
<dbReference type="SUPFAM" id="SSF53300">
    <property type="entry name" value="vWA-like"/>
    <property type="match status" value="1"/>
</dbReference>
<dbReference type="Gene3D" id="3.30.505.10">
    <property type="entry name" value="SH2 domain"/>
    <property type="match status" value="1"/>
</dbReference>
<evidence type="ECO:0000256" key="1">
    <source>
        <dbReference type="ARBA" id="ARBA00022999"/>
    </source>
</evidence>
<dbReference type="SUPFAM" id="SSF55550">
    <property type="entry name" value="SH2 domain"/>
    <property type="match status" value="1"/>
</dbReference>
<dbReference type="PROSITE" id="PS50234">
    <property type="entry name" value="VWFA"/>
    <property type="match status" value="1"/>
</dbReference>
<feature type="compositionally biased region" description="Polar residues" evidence="3">
    <location>
        <begin position="581"/>
        <end position="590"/>
    </location>
</feature>
<dbReference type="Pfam" id="PF02825">
    <property type="entry name" value="WWE"/>
    <property type="match status" value="1"/>
</dbReference>
<gene>
    <name evidence="8" type="ORF">CHS0354_005210</name>
</gene>
<feature type="domain" description="MIB/HERC2" evidence="7">
    <location>
        <begin position="1144"/>
        <end position="1217"/>
    </location>
</feature>
<evidence type="ECO:0000259" key="5">
    <source>
        <dbReference type="PROSITE" id="PS50234"/>
    </source>
</evidence>
<sequence length="2022" mass="228780">MNGELQKEFIPTTINPALRRFKTTPTDDNRLSLATIKAEQVSCNNSNLDEPTSNLHFFGCFRTRRQRNLKTGYRLGHAHETTISSDTDEEMNDLEILDSNDERVESHSESGDADCVEVQTGPVSTLSSEGNMSVNMNDNDSLSHSCRTSDPQYCEKYESKIQTELDPSSRLNISKSNMMTNSLLNSDDQKMCADVPTMDQPSNDDRLDSTLVQMCADVPTMDQPSNDDRLDSTLVQMCADVPTIDQPSNNDTLDSTLVQMCADVPTMDQPSNNDTLDSTLVQMCSDVPTMDQPSNNDTLDSTLVQMCADVPNIDHQSVDDTLDSNPKQGEQEYLRKLRRKKTVIENDNRLAFYDCRIKKDKVFLQSNQNKQMNSESQEARASSTSEPQCKITSQENARTAMESKTSKDLADDQLYETKPELDQEHMAFLAKLRKIKTKCTDDNRLTFFENYTVVQVIPREDNSVPVPVSGRNSSVSKRQRNFVPDSDRQTVKDKANEDKHFITVQNQPASTDSRSKRSTRSENNNKKTTMSIIGKNSDKANHHGPLRSFKSDLQSELAMEDKKSRRSDRNKDTKISERKTPQTSLKSGPSPNVPPATKSSQGTASHEKTSDLDNYEWYFKGINRVESEKILRDKGNSGCFMVRDSSRPGMYSISLFYKARRRRGHVKHYLISKSMDDKFYLEKKQEFTTIPELVDYYKLHVGCLITLLGNPPVRKNDDIVRTSTRFVSDSDDTSLSSEESLLSEDESQGDLLLVGQGDNILNTEDEQLYLEESVWDNVMETEAERCLKLNPLPIGRGRNTVLCIDISASMSGTAWDQMKIALNDFLQGLEENAKEDGPEENVAIITFGHQTRVALTLTNDYIQVKNTLDQLYPDGVSPLTAGMALIMVPLVCIQVTRPIHVDLHRIHVYPRAVFFTDGKATPAGMISGNDECPEKDRDEVHANLVDQCEKIWAEIKVEFVFVPVGDANRTILGTLAKGQNGKIEEYTNMKRLISLSRNMGLACQIGGHMLPGMKSSDNLDSIFFKSLVAAISPKLTSQEVCDMLEIVEKFHKQMKNQEAGSSESSVSEKQDTFEELRRDKLPPLGTRVRRGHNWKGGNYDSLGPGTITGHSKQDDNIVYVQWDNGFKFSYEAGSEVEVIDQPKPSTLVKLSVCVGCMVRRGPHWQWGNVDGEPGALGTVYRVEHDKTVQVRWQKTGNKGNYRCGCDGMFDVIVCNPEDPYESKITEEVLNKRNTETEQEASKHLKVSSIGKRFPKRTEALTKDKKSISWYKEPIIQLSQPTERNSDFEGTQESFLKMNETSSVDQILSVIGEQCYIKSEKLNSCEQNNETTSWKVNKLQDISLEKEKTLSGAVVNESKLAEKSLLPDTHDEIRESNSVETFENAAFFNDLEVNISASETVQENTSWEVKELQDISLLQETTLKDREVNESKLAENFLSSDTHHELGESNLLMKFENTAFFNDLEVNIGTLETIQEPLMESNETSSGDQILSIIGEQSSIKDEKLNPWEQNNENTSWEVKGPQDISLLIDTTLKNRLVNESKFTEKSLSPDTHDEIVEFNSMEKFENAAFFNDLEESIDALETVQEPLMESNETSSGDQILSVMGEQSSIKSEKLDPCEQKNENTSCEVKELQNSSLEKEKILNGEVANERKFAEKSLSHDTHNEELGKFKSLEKLEDAAFFSNFEMNIDALDQEPFMERNETSSGEFDLLEKFEKANFLNNLEGDIIELSGGKDQNRPQINEESKYTKDKTSDMDEENFPALGIEIRNQTDRSIQDISLFEDNLPRKEETVVKEDQIITISPVHILLGEADCLDYSKTNDVCEESYDTDSTIVSEESYSTDESQSSTSSSCADENLDYRDLNMQETSPSLQTVSQIDSVQNWKLKAYFETNQEQTGMQNSSEDGMFSSNLPISSRTMSQESLFTQDSSYDWRGSMSELSDTSLCLGEGEVMPQWVWLNQDNMWEPYSRDMNMKLEKSFRRNPKSTTVVQIGIQLYRVIFSHMVQRNIETKEIFKIQRHEISS</sequence>
<dbReference type="InterPro" id="IPR037252">
    <property type="entry name" value="Mib_Herc2_sf"/>
</dbReference>
<accession>A0AAE0S394</accession>
<dbReference type="CDD" id="cd00198">
    <property type="entry name" value="vWFA"/>
    <property type="match status" value="1"/>
</dbReference>
<feature type="region of interest" description="Disordered" evidence="3">
    <location>
        <begin position="1826"/>
        <end position="1853"/>
    </location>
</feature>
<dbReference type="PROSITE" id="PS51416">
    <property type="entry name" value="MIB_HERC2"/>
    <property type="match status" value="2"/>
</dbReference>
<name>A0AAE0S394_9BIVA</name>
<dbReference type="SUPFAM" id="SSF117839">
    <property type="entry name" value="WWE domain"/>
    <property type="match status" value="1"/>
</dbReference>
<keyword evidence="9" id="KW-1185">Reference proteome</keyword>
<dbReference type="InterPro" id="IPR037197">
    <property type="entry name" value="WWE_dom_sf"/>
</dbReference>
<dbReference type="SMART" id="SM00252">
    <property type="entry name" value="SH2"/>
    <property type="match status" value="1"/>
</dbReference>
<dbReference type="GO" id="GO:0005737">
    <property type="term" value="C:cytoplasm"/>
    <property type="evidence" value="ECO:0007669"/>
    <property type="project" value="TreeGrafter"/>
</dbReference>
<protein>
    <submittedName>
        <fullName evidence="8">Uncharacterized protein</fullName>
    </submittedName>
</protein>
<dbReference type="GO" id="GO:0035591">
    <property type="term" value="F:signaling adaptor activity"/>
    <property type="evidence" value="ECO:0007669"/>
    <property type="project" value="TreeGrafter"/>
</dbReference>
<reference evidence="8" key="2">
    <citation type="journal article" date="2021" name="Genome Biol. Evol.">
        <title>Developing a high-quality reference genome for a parasitic bivalve with doubly uniparental inheritance (Bivalvia: Unionida).</title>
        <authorList>
            <person name="Smith C.H."/>
        </authorList>
    </citation>
    <scope>NUCLEOTIDE SEQUENCE</scope>
    <source>
        <strain evidence="8">CHS0354</strain>
        <tissue evidence="8">Mantle</tissue>
    </source>
</reference>
<feature type="compositionally biased region" description="Basic and acidic residues" evidence="3">
    <location>
        <begin position="1734"/>
        <end position="1753"/>
    </location>
</feature>
<dbReference type="Pfam" id="PF13519">
    <property type="entry name" value="VWA_2"/>
    <property type="match status" value="1"/>
</dbReference>
<feature type="region of interest" description="Disordered" evidence="3">
    <location>
        <begin position="1055"/>
        <end position="1076"/>
    </location>
</feature>
<dbReference type="GO" id="GO:0016567">
    <property type="term" value="P:protein ubiquitination"/>
    <property type="evidence" value="ECO:0007669"/>
    <property type="project" value="InterPro"/>
</dbReference>
<dbReference type="GO" id="GO:0007167">
    <property type="term" value="P:enzyme-linked receptor protein signaling pathway"/>
    <property type="evidence" value="ECO:0007669"/>
    <property type="project" value="TreeGrafter"/>
</dbReference>
<dbReference type="Pfam" id="PF06701">
    <property type="entry name" value="MIB_HERC2"/>
    <property type="match status" value="1"/>
</dbReference>
<evidence type="ECO:0000259" key="6">
    <source>
        <dbReference type="PROSITE" id="PS50918"/>
    </source>
</evidence>
<dbReference type="SUPFAM" id="SSF159034">
    <property type="entry name" value="Mib/herc2 domain-like"/>
    <property type="match status" value="2"/>
</dbReference>
<dbReference type="PANTHER" id="PTHR19969">
    <property type="entry name" value="SH2-SH3 ADAPTOR PROTEIN-RELATED"/>
    <property type="match status" value="1"/>
</dbReference>
<keyword evidence="1 2" id="KW-0727">SH2 domain</keyword>
<dbReference type="GO" id="GO:0030971">
    <property type="term" value="F:receptor tyrosine kinase binding"/>
    <property type="evidence" value="ECO:0007669"/>
    <property type="project" value="TreeGrafter"/>
</dbReference>
<reference evidence="8" key="1">
    <citation type="journal article" date="2021" name="Genome Biol. Evol.">
        <title>A High-Quality Reference Genome for a Parasitic Bivalve with Doubly Uniparental Inheritance (Bivalvia: Unionida).</title>
        <authorList>
            <person name="Smith C.H."/>
        </authorList>
    </citation>
    <scope>NUCLEOTIDE SEQUENCE</scope>
    <source>
        <strain evidence="8">CHS0354</strain>
    </source>
</reference>
<dbReference type="InterPro" id="IPR010606">
    <property type="entry name" value="Mib_Herc2"/>
</dbReference>
<dbReference type="GO" id="GO:0016477">
    <property type="term" value="P:cell migration"/>
    <property type="evidence" value="ECO:0007669"/>
    <property type="project" value="TreeGrafter"/>
</dbReference>
<dbReference type="PANTHER" id="PTHR19969:SF5">
    <property type="entry name" value="CRK-LIKE PROTEIN"/>
    <property type="match status" value="1"/>
</dbReference>
<dbReference type="Gene3D" id="3.40.50.410">
    <property type="entry name" value="von Willebrand factor, type A domain"/>
    <property type="match status" value="1"/>
</dbReference>
<feature type="domain" description="VWFA" evidence="5">
    <location>
        <begin position="799"/>
        <end position="1005"/>
    </location>
</feature>
<dbReference type="EMBL" id="JAEAOA010000372">
    <property type="protein sequence ID" value="KAK3584617.1"/>
    <property type="molecule type" value="Genomic_DNA"/>
</dbReference>
<dbReference type="Gene3D" id="2.30.30.40">
    <property type="entry name" value="SH3 Domains"/>
    <property type="match status" value="2"/>
</dbReference>
<dbReference type="PROSITE" id="PS50918">
    <property type="entry name" value="WWE"/>
    <property type="match status" value="1"/>
</dbReference>
<feature type="compositionally biased region" description="Polar residues" evidence="3">
    <location>
        <begin position="1056"/>
        <end position="1065"/>
    </location>
</feature>
<feature type="compositionally biased region" description="Basic and acidic residues" evidence="3">
    <location>
        <begin position="559"/>
        <end position="580"/>
    </location>
</feature>
<dbReference type="InterPro" id="IPR004170">
    <property type="entry name" value="WWE_dom"/>
</dbReference>
<reference evidence="8" key="3">
    <citation type="submission" date="2023-05" db="EMBL/GenBank/DDBJ databases">
        <authorList>
            <person name="Smith C.H."/>
        </authorList>
    </citation>
    <scope>NUCLEOTIDE SEQUENCE</scope>
    <source>
        <strain evidence="8">CHS0354</strain>
        <tissue evidence="8">Mantle</tissue>
    </source>
</reference>
<evidence type="ECO:0000313" key="9">
    <source>
        <dbReference type="Proteomes" id="UP001195483"/>
    </source>
</evidence>
<organism evidence="8 9">
    <name type="scientific">Potamilus streckersoni</name>
    <dbReference type="NCBI Taxonomy" id="2493646"/>
    <lineage>
        <taxon>Eukaryota</taxon>
        <taxon>Metazoa</taxon>
        <taxon>Spiralia</taxon>
        <taxon>Lophotrochozoa</taxon>
        <taxon>Mollusca</taxon>
        <taxon>Bivalvia</taxon>
        <taxon>Autobranchia</taxon>
        <taxon>Heteroconchia</taxon>
        <taxon>Palaeoheterodonta</taxon>
        <taxon>Unionida</taxon>
        <taxon>Unionoidea</taxon>
        <taxon>Unionidae</taxon>
        <taxon>Ambleminae</taxon>
        <taxon>Lampsilini</taxon>
        <taxon>Potamilus</taxon>
    </lineage>
</organism>
<evidence type="ECO:0000256" key="3">
    <source>
        <dbReference type="SAM" id="MobiDB-lite"/>
    </source>
</evidence>
<dbReference type="PROSITE" id="PS50001">
    <property type="entry name" value="SH2"/>
    <property type="match status" value="1"/>
</dbReference>
<dbReference type="Proteomes" id="UP001195483">
    <property type="component" value="Unassembled WGS sequence"/>
</dbReference>
<dbReference type="GO" id="GO:0004842">
    <property type="term" value="F:ubiquitin-protein transferase activity"/>
    <property type="evidence" value="ECO:0007669"/>
    <property type="project" value="InterPro"/>
</dbReference>
<evidence type="ECO:0000256" key="2">
    <source>
        <dbReference type="PROSITE-ProRule" id="PRU00191"/>
    </source>
</evidence>
<feature type="compositionally biased region" description="Basic and acidic residues" evidence="3">
    <location>
        <begin position="485"/>
        <end position="501"/>
    </location>
</feature>
<feature type="domain" description="MIB/HERC2" evidence="7">
    <location>
        <begin position="1076"/>
        <end position="1147"/>
    </location>
</feature>
<feature type="compositionally biased region" description="Polar residues" evidence="3">
    <location>
        <begin position="367"/>
        <end position="397"/>
    </location>
</feature>
<feature type="region of interest" description="Disordered" evidence="3">
    <location>
        <begin position="462"/>
        <end position="609"/>
    </location>
</feature>
<evidence type="ECO:0000313" key="8">
    <source>
        <dbReference type="EMBL" id="KAK3584617.1"/>
    </source>
</evidence>
<dbReference type="InterPro" id="IPR036465">
    <property type="entry name" value="vWFA_dom_sf"/>
</dbReference>
<dbReference type="GO" id="GO:0046872">
    <property type="term" value="F:metal ion binding"/>
    <property type="evidence" value="ECO:0007669"/>
    <property type="project" value="InterPro"/>
</dbReference>
<dbReference type="InterPro" id="IPR000980">
    <property type="entry name" value="SH2"/>
</dbReference>
<evidence type="ECO:0000259" key="7">
    <source>
        <dbReference type="PROSITE" id="PS51416"/>
    </source>
</evidence>
<feature type="compositionally biased region" description="Basic and acidic residues" evidence="3">
    <location>
        <begin position="1066"/>
        <end position="1076"/>
    </location>
</feature>
<feature type="domain" description="WWE" evidence="6">
    <location>
        <begin position="1937"/>
        <end position="2017"/>
    </location>
</feature>